<gene>
    <name evidence="1" type="ORF">HF853_06735</name>
</gene>
<comment type="caution">
    <text evidence="1">The sequence shown here is derived from an EMBL/GenBank/DDBJ whole genome shotgun (WGS) entry which is preliminary data.</text>
</comment>
<dbReference type="RefSeq" id="WP_168969612.1">
    <property type="nucleotide sequence ID" value="NZ_JABAFZ010000005.1"/>
</dbReference>
<dbReference type="Proteomes" id="UP000544551">
    <property type="component" value="Unassembled WGS sequence"/>
</dbReference>
<evidence type="ECO:0000313" key="2">
    <source>
        <dbReference type="Proteomes" id="UP000544551"/>
    </source>
</evidence>
<protein>
    <submittedName>
        <fullName evidence="1">Uncharacterized protein</fullName>
    </submittedName>
</protein>
<proteinExistence type="predicted"/>
<organism evidence="1 2">
    <name type="scientific">Corynebacterium stationis</name>
    <dbReference type="NCBI Taxonomy" id="1705"/>
    <lineage>
        <taxon>Bacteria</taxon>
        <taxon>Bacillati</taxon>
        <taxon>Actinomycetota</taxon>
        <taxon>Actinomycetes</taxon>
        <taxon>Mycobacteriales</taxon>
        <taxon>Corynebacteriaceae</taxon>
        <taxon>Corynebacterium</taxon>
    </lineage>
</organism>
<name>A0AB36CKQ4_9CORY</name>
<dbReference type="AlphaFoldDB" id="A0AB36CKQ4"/>
<evidence type="ECO:0000313" key="1">
    <source>
        <dbReference type="EMBL" id="NME89368.1"/>
    </source>
</evidence>
<dbReference type="EMBL" id="JABAFZ010000005">
    <property type="protein sequence ID" value="NME89368.1"/>
    <property type="molecule type" value="Genomic_DNA"/>
</dbReference>
<reference evidence="1 2" key="1">
    <citation type="submission" date="2020-04" db="EMBL/GenBank/DDBJ databases">
        <authorList>
            <person name="Hitch T.C.A."/>
            <person name="Wylensek D."/>
            <person name="Clavel T."/>
        </authorList>
    </citation>
    <scope>NUCLEOTIDE SEQUENCE [LARGE SCALE GENOMIC DNA]</scope>
    <source>
        <strain evidence="1 2">BL-383-APC-3D</strain>
    </source>
</reference>
<sequence length="125" mass="13221">MTGTITVTRADIASIIAAAPALPDPVIKIGHDDPRFSGSPSLGRIINLRTTDQGNTLLGDLVDMPQWLADAAPKHFAQRSIEAVSNFVSNGNVYRMVLTGLALLGASLPAVTDLESLQDLLERTA</sequence>
<accession>A0AB36CKQ4</accession>